<comment type="caution">
    <text evidence="2">The sequence shown here is derived from an EMBL/GenBank/DDBJ whole genome shotgun (WGS) entry which is preliminary data.</text>
</comment>
<feature type="signal peptide" evidence="1">
    <location>
        <begin position="1"/>
        <end position="24"/>
    </location>
</feature>
<keyword evidence="1" id="KW-0732">Signal</keyword>
<accession>A0ABV8P2X7</accession>
<organism evidence="2 3">
    <name type="scientific">Candidimonas humi</name>
    <dbReference type="NCBI Taxonomy" id="683355"/>
    <lineage>
        <taxon>Bacteria</taxon>
        <taxon>Pseudomonadati</taxon>
        <taxon>Pseudomonadota</taxon>
        <taxon>Betaproteobacteria</taxon>
        <taxon>Burkholderiales</taxon>
        <taxon>Alcaligenaceae</taxon>
        <taxon>Candidimonas</taxon>
    </lineage>
</organism>
<dbReference type="Proteomes" id="UP001595848">
    <property type="component" value="Unassembled WGS sequence"/>
</dbReference>
<evidence type="ECO:0008006" key="4">
    <source>
        <dbReference type="Google" id="ProtNLM"/>
    </source>
</evidence>
<name>A0ABV8P2X7_9BURK</name>
<dbReference type="EMBL" id="JBHSBV010000005">
    <property type="protein sequence ID" value="MFC4202192.1"/>
    <property type="molecule type" value="Genomic_DNA"/>
</dbReference>
<feature type="chain" id="PRO_5045495565" description="Secreted protein" evidence="1">
    <location>
        <begin position="25"/>
        <end position="115"/>
    </location>
</feature>
<protein>
    <recommendedName>
        <fullName evidence="4">Secreted protein</fullName>
    </recommendedName>
</protein>
<keyword evidence="3" id="KW-1185">Reference proteome</keyword>
<evidence type="ECO:0000313" key="3">
    <source>
        <dbReference type="Proteomes" id="UP001595848"/>
    </source>
</evidence>
<reference evidence="3" key="1">
    <citation type="journal article" date="2019" name="Int. J. Syst. Evol. Microbiol.">
        <title>The Global Catalogue of Microorganisms (GCM) 10K type strain sequencing project: providing services to taxonomists for standard genome sequencing and annotation.</title>
        <authorList>
            <consortium name="The Broad Institute Genomics Platform"/>
            <consortium name="The Broad Institute Genome Sequencing Center for Infectious Disease"/>
            <person name="Wu L."/>
            <person name="Ma J."/>
        </authorList>
    </citation>
    <scope>NUCLEOTIDE SEQUENCE [LARGE SCALE GENOMIC DNA]</scope>
    <source>
        <strain evidence="3">LMG 24813</strain>
    </source>
</reference>
<evidence type="ECO:0000313" key="2">
    <source>
        <dbReference type="EMBL" id="MFC4202192.1"/>
    </source>
</evidence>
<proteinExistence type="predicted"/>
<dbReference type="RefSeq" id="WP_217965698.1">
    <property type="nucleotide sequence ID" value="NZ_JAHTBN010000008.1"/>
</dbReference>
<gene>
    <name evidence="2" type="ORF">ACFOY1_14630</name>
</gene>
<sequence length="115" mass="12188">MRKNSPTRFVVAAASLALSGVALAAAPAGSVEKGSYANQVLARDALIGVTAKVRSEGCSNPERYQPYVMQKPSGSAGSRTWSEQWVVQGCGKDYPVTLDFREEGAKGASWHIVSN</sequence>
<evidence type="ECO:0000256" key="1">
    <source>
        <dbReference type="SAM" id="SignalP"/>
    </source>
</evidence>